<keyword evidence="12" id="KW-1185">Reference proteome</keyword>
<feature type="domain" description="Large ribosomal subunit protein uL11 C-terminal" evidence="9">
    <location>
        <begin position="77"/>
        <end position="141"/>
    </location>
</feature>
<dbReference type="InterPro" id="IPR020784">
    <property type="entry name" value="Ribosomal_uL11_N"/>
</dbReference>
<comment type="subunit">
    <text evidence="7">Part of the ribosomal stalk of the 50S ribosomal subunit. Interacts with L10 and the large rRNA to form the base of the stalk. L10 forms an elongated spine to which L12 dimers bind in a sequential fashion forming a multimeric L10(L12)X complex.</text>
</comment>
<dbReference type="Gene3D" id="3.30.1550.10">
    <property type="entry name" value="Ribosomal protein L11/L12, N-terminal domain"/>
    <property type="match status" value="1"/>
</dbReference>
<comment type="function">
    <text evidence="7">Forms part of the ribosomal stalk which helps the ribosome interact with GTP-bound translation factors.</text>
</comment>
<evidence type="ECO:0000256" key="3">
    <source>
        <dbReference type="ARBA" id="ARBA00022730"/>
    </source>
</evidence>
<evidence type="ECO:0000313" key="11">
    <source>
        <dbReference type="EMBL" id="MCP8352475.1"/>
    </source>
</evidence>
<proteinExistence type="inferred from homology"/>
<evidence type="ECO:0000313" key="12">
    <source>
        <dbReference type="Proteomes" id="UP001320768"/>
    </source>
</evidence>
<keyword evidence="6 7" id="KW-0687">Ribonucleoprotein</keyword>
<comment type="caution">
    <text evidence="11">The sequence shown here is derived from an EMBL/GenBank/DDBJ whole genome shotgun (WGS) entry which is preliminary data.</text>
</comment>
<dbReference type="CDD" id="cd00349">
    <property type="entry name" value="Ribosomal_L11"/>
    <property type="match status" value="1"/>
</dbReference>
<dbReference type="HAMAP" id="MF_00736">
    <property type="entry name" value="Ribosomal_uL11"/>
    <property type="match status" value="1"/>
</dbReference>
<accession>A0ABT1L5L2</accession>
<dbReference type="InterPro" id="IPR020785">
    <property type="entry name" value="Ribosomal_uL11_CS"/>
</dbReference>
<evidence type="ECO:0000256" key="8">
    <source>
        <dbReference type="RuleBase" id="RU003978"/>
    </source>
</evidence>
<evidence type="ECO:0000259" key="9">
    <source>
        <dbReference type="Pfam" id="PF00298"/>
    </source>
</evidence>
<dbReference type="Pfam" id="PF03946">
    <property type="entry name" value="Ribosomal_L11_N"/>
    <property type="match status" value="1"/>
</dbReference>
<evidence type="ECO:0000259" key="10">
    <source>
        <dbReference type="Pfam" id="PF03946"/>
    </source>
</evidence>
<evidence type="ECO:0000256" key="2">
    <source>
        <dbReference type="ARBA" id="ARBA00022481"/>
    </source>
</evidence>
<dbReference type="SMART" id="SM00649">
    <property type="entry name" value="RL11"/>
    <property type="match status" value="1"/>
</dbReference>
<dbReference type="Gene3D" id="1.10.10.250">
    <property type="entry name" value="Ribosomal protein L11, C-terminal domain"/>
    <property type="match status" value="1"/>
</dbReference>
<dbReference type="Pfam" id="PF00298">
    <property type="entry name" value="Ribosomal_L11"/>
    <property type="match status" value="1"/>
</dbReference>
<comment type="PTM">
    <text evidence="7">One or more lysine residues are methylated.</text>
</comment>
<keyword evidence="4 7" id="KW-0694">RNA-binding</keyword>
<evidence type="ECO:0000256" key="7">
    <source>
        <dbReference type="HAMAP-Rule" id="MF_00736"/>
    </source>
</evidence>
<evidence type="ECO:0000256" key="5">
    <source>
        <dbReference type="ARBA" id="ARBA00022980"/>
    </source>
</evidence>
<evidence type="ECO:0000256" key="1">
    <source>
        <dbReference type="ARBA" id="ARBA00010537"/>
    </source>
</evidence>
<name>A0ABT1L5L2_9GAMM</name>
<dbReference type="SUPFAM" id="SSF54747">
    <property type="entry name" value="Ribosomal L11/L12e N-terminal domain"/>
    <property type="match status" value="1"/>
</dbReference>
<dbReference type="PANTHER" id="PTHR11661">
    <property type="entry name" value="60S RIBOSOMAL PROTEIN L12"/>
    <property type="match status" value="1"/>
</dbReference>
<dbReference type="PANTHER" id="PTHR11661:SF1">
    <property type="entry name" value="LARGE RIBOSOMAL SUBUNIT PROTEIN UL11M"/>
    <property type="match status" value="1"/>
</dbReference>
<protein>
    <recommendedName>
        <fullName evidence="7">Large ribosomal subunit protein uL11</fullName>
    </recommendedName>
</protein>
<dbReference type="EMBL" id="JAKUDN010000002">
    <property type="protein sequence ID" value="MCP8352475.1"/>
    <property type="molecule type" value="Genomic_DNA"/>
</dbReference>
<evidence type="ECO:0000256" key="6">
    <source>
        <dbReference type="ARBA" id="ARBA00023274"/>
    </source>
</evidence>
<gene>
    <name evidence="7 11" type="primary">rplK</name>
    <name evidence="11" type="ORF">MKS91_04155</name>
</gene>
<feature type="domain" description="Large ribosomal subunit protein uL11 N-terminal" evidence="10">
    <location>
        <begin position="9"/>
        <end position="69"/>
    </location>
</feature>
<dbReference type="InterPro" id="IPR036796">
    <property type="entry name" value="Ribosomal_uL11_N_sf"/>
</dbReference>
<sequence>MAEDNIQIVKLQVEAGKANPGSVGAVLGQYGVQLMDFCKKFNDESSKFDVKPGAKLPVTLHVNKKDRSFTMKISQQPVAHMIKDIIGCKGSGEPNKNKVGKLAMKDIMAIIEKKREELTGVSDQALINTVAGTARSMGVEVEIGENKDGQ</sequence>
<dbReference type="SUPFAM" id="SSF46906">
    <property type="entry name" value="Ribosomal protein L11, C-terminal domain"/>
    <property type="match status" value="1"/>
</dbReference>
<dbReference type="InterPro" id="IPR020783">
    <property type="entry name" value="Ribosomal_uL11_C"/>
</dbReference>
<dbReference type="Proteomes" id="UP001320768">
    <property type="component" value="Unassembled WGS sequence"/>
</dbReference>
<keyword evidence="2 7" id="KW-0488">Methylation</keyword>
<evidence type="ECO:0000256" key="4">
    <source>
        <dbReference type="ARBA" id="ARBA00022884"/>
    </source>
</evidence>
<dbReference type="RefSeq" id="WP_258569580.1">
    <property type="nucleotide sequence ID" value="NZ_JAKUDN010000002.1"/>
</dbReference>
<dbReference type="GO" id="GO:0005840">
    <property type="term" value="C:ribosome"/>
    <property type="evidence" value="ECO:0007669"/>
    <property type="project" value="UniProtKB-KW"/>
</dbReference>
<comment type="similarity">
    <text evidence="1 7 8">Belongs to the universal ribosomal protein uL11 family.</text>
</comment>
<keyword evidence="3 7" id="KW-0699">rRNA-binding</keyword>
<dbReference type="PROSITE" id="PS00359">
    <property type="entry name" value="RIBOSOMAL_L11"/>
    <property type="match status" value="1"/>
</dbReference>
<dbReference type="InterPro" id="IPR000911">
    <property type="entry name" value="Ribosomal_uL11"/>
</dbReference>
<dbReference type="InterPro" id="IPR036769">
    <property type="entry name" value="Ribosomal_uL11_C_sf"/>
</dbReference>
<reference evidence="11 12" key="1">
    <citation type="journal article" date="2022" name="Nat. Microbiol.">
        <title>The microbiome of a bacterivorous marine choanoflagellate contains a resource-demanding obligate bacterial associate.</title>
        <authorList>
            <person name="Needham D.M."/>
            <person name="Poirier C."/>
            <person name="Bachy C."/>
            <person name="George E.E."/>
            <person name="Wilken S."/>
            <person name="Yung C.C.M."/>
            <person name="Limardo A.J."/>
            <person name="Morando M."/>
            <person name="Sudek L."/>
            <person name="Malmstrom R.R."/>
            <person name="Keeling P.J."/>
            <person name="Santoro A.E."/>
            <person name="Worden A.Z."/>
        </authorList>
    </citation>
    <scope>NUCLEOTIDE SEQUENCE [LARGE SCALE GENOMIC DNA]</scope>
    <source>
        <strain evidence="11 12">Comchoano-2</strain>
    </source>
</reference>
<keyword evidence="5 7" id="KW-0689">Ribosomal protein</keyword>
<organism evidence="11 12">
    <name type="scientific">Candidatus Synchoanobacter obligatus</name>
    <dbReference type="NCBI Taxonomy" id="2919597"/>
    <lineage>
        <taxon>Bacteria</taxon>
        <taxon>Pseudomonadati</taxon>
        <taxon>Pseudomonadota</taxon>
        <taxon>Gammaproteobacteria</taxon>
        <taxon>Candidatus Comchoanobacterales</taxon>
        <taxon>Candidatus Comchoanobacteraceae</taxon>
        <taxon>Candidatus Synchoanobacter</taxon>
    </lineage>
</organism>